<dbReference type="Gene3D" id="1.10.1130.20">
    <property type="match status" value="1"/>
</dbReference>
<sequence>MKIEKKDWFFIALIVVVVGIFWSISGEVRTKKVPFDANHQKFYEAFRKGEEKMTLDKTCPACHNEQPGGIPFPKEHPVKPKDGPMRCLFCHKFRSGAK</sequence>
<gene>
    <name evidence="2" type="ORF">GPICK_02855</name>
</gene>
<dbReference type="EMBL" id="CP009788">
    <property type="protein sequence ID" value="AJE02461.1"/>
    <property type="molecule type" value="Genomic_DNA"/>
</dbReference>
<dbReference type="AlphaFoldDB" id="A0A0B5BEH1"/>
<keyword evidence="3" id="KW-1185">Reference proteome</keyword>
<proteinExistence type="predicted"/>
<name>A0A0B5BEH1_9BACT</name>
<evidence type="ECO:0000313" key="2">
    <source>
        <dbReference type="EMBL" id="AJE02461.1"/>
    </source>
</evidence>
<keyword evidence="1" id="KW-0812">Transmembrane</keyword>
<dbReference type="SUPFAM" id="SSF48695">
    <property type="entry name" value="Multiheme cytochromes"/>
    <property type="match status" value="1"/>
</dbReference>
<reference evidence="2 3" key="1">
    <citation type="journal article" date="2015" name="Genome Announc.">
        <title>Complete Genome of Geobacter pickeringii G13T, a Metal-Reducing Isolate from Sedimentary Kaolin Deposits.</title>
        <authorList>
            <person name="Badalamenti J.P."/>
            <person name="Bond D.R."/>
        </authorList>
    </citation>
    <scope>NUCLEOTIDE SEQUENCE [LARGE SCALE GENOMIC DNA]</scope>
    <source>
        <strain evidence="2 3">G13</strain>
    </source>
</reference>
<organism evidence="2 3">
    <name type="scientific">Geobacter pickeringii</name>
    <dbReference type="NCBI Taxonomy" id="345632"/>
    <lineage>
        <taxon>Bacteria</taxon>
        <taxon>Pseudomonadati</taxon>
        <taxon>Thermodesulfobacteriota</taxon>
        <taxon>Desulfuromonadia</taxon>
        <taxon>Geobacterales</taxon>
        <taxon>Geobacteraceae</taxon>
        <taxon>Geobacter</taxon>
    </lineage>
</organism>
<evidence type="ECO:0000313" key="3">
    <source>
        <dbReference type="Proteomes" id="UP000057609"/>
    </source>
</evidence>
<feature type="transmembrane region" description="Helical" evidence="1">
    <location>
        <begin position="7"/>
        <end position="24"/>
    </location>
</feature>
<dbReference type="InterPro" id="IPR036280">
    <property type="entry name" value="Multihaem_cyt_sf"/>
</dbReference>
<dbReference type="HOGENOM" id="CLU_189784_0_0_7"/>
<dbReference type="OrthoDB" id="5432744at2"/>
<dbReference type="RefSeq" id="WP_039740351.1">
    <property type="nucleotide sequence ID" value="NZ_CP009788.1"/>
</dbReference>
<evidence type="ECO:0000256" key="1">
    <source>
        <dbReference type="SAM" id="Phobius"/>
    </source>
</evidence>
<dbReference type="KEGG" id="gpi:GPICK_02855"/>
<dbReference type="STRING" id="345632.GPICK_02855"/>
<dbReference type="Proteomes" id="UP000057609">
    <property type="component" value="Chromosome"/>
</dbReference>
<keyword evidence="1" id="KW-1133">Transmembrane helix</keyword>
<protein>
    <submittedName>
        <fullName evidence="2">Cytochrome C</fullName>
    </submittedName>
</protein>
<accession>A0A0B5BEH1</accession>
<keyword evidence="1" id="KW-0472">Membrane</keyword>